<dbReference type="AlphaFoldDB" id="A0A6C0F0H0"/>
<dbReference type="EMBL" id="MN739000">
    <property type="protein sequence ID" value="QHT34441.1"/>
    <property type="molecule type" value="Genomic_DNA"/>
</dbReference>
<sequence>MKIKIIKPIHETISMKSESCNISNDSLSNVQPPQQSQPPQPKKISQSQKHLNEWNEKGNVLPPCINEGCTKLVAVRHWSNSLPSLKTECNSCSHARKSNKKIDGVIFHKKKICENKDGILGFKCAMDSERYHEFPSDCYEMDHLDGNHENNTPDNVKTYCSICHTRKGKESGDFNSFKSSSRIHKV</sequence>
<protein>
    <recommendedName>
        <fullName evidence="3">HNH domain-containing protein</fullName>
    </recommendedName>
</protein>
<feature type="compositionally biased region" description="Polar residues" evidence="1">
    <location>
        <begin position="21"/>
        <end position="30"/>
    </location>
</feature>
<evidence type="ECO:0000313" key="2">
    <source>
        <dbReference type="EMBL" id="QHT34441.1"/>
    </source>
</evidence>
<evidence type="ECO:0008006" key="3">
    <source>
        <dbReference type="Google" id="ProtNLM"/>
    </source>
</evidence>
<name>A0A6C0F0H0_9ZZZZ</name>
<evidence type="ECO:0000256" key="1">
    <source>
        <dbReference type="SAM" id="MobiDB-lite"/>
    </source>
</evidence>
<reference evidence="2" key="1">
    <citation type="journal article" date="2020" name="Nature">
        <title>Giant virus diversity and host interactions through global metagenomics.</title>
        <authorList>
            <person name="Schulz F."/>
            <person name="Roux S."/>
            <person name="Paez-Espino D."/>
            <person name="Jungbluth S."/>
            <person name="Walsh D.A."/>
            <person name="Denef V.J."/>
            <person name="McMahon K.D."/>
            <person name="Konstantinidis K.T."/>
            <person name="Eloe-Fadrosh E.A."/>
            <person name="Kyrpides N.C."/>
            <person name="Woyke T."/>
        </authorList>
    </citation>
    <scope>NUCLEOTIDE SEQUENCE</scope>
    <source>
        <strain evidence="2">GVMAG-M-3300009163-63</strain>
    </source>
</reference>
<organism evidence="2">
    <name type="scientific">viral metagenome</name>
    <dbReference type="NCBI Taxonomy" id="1070528"/>
    <lineage>
        <taxon>unclassified sequences</taxon>
        <taxon>metagenomes</taxon>
        <taxon>organismal metagenomes</taxon>
    </lineage>
</organism>
<proteinExistence type="predicted"/>
<accession>A0A6C0F0H0</accession>
<feature type="region of interest" description="Disordered" evidence="1">
    <location>
        <begin position="21"/>
        <end position="49"/>
    </location>
</feature>